<evidence type="ECO:0000313" key="3">
    <source>
        <dbReference type="EMBL" id="MFH5231294.1"/>
    </source>
</evidence>
<dbReference type="PANTHER" id="PTHR43162">
    <property type="match status" value="1"/>
</dbReference>
<dbReference type="Gene3D" id="3.90.25.10">
    <property type="entry name" value="UDP-galactose 4-epimerase, domain 1"/>
    <property type="match status" value="1"/>
</dbReference>
<feature type="domain" description="NAD(P)-binding" evidence="1">
    <location>
        <begin position="21"/>
        <end position="180"/>
    </location>
</feature>
<dbReference type="InterPro" id="IPR016040">
    <property type="entry name" value="NAD(P)-bd_dom"/>
</dbReference>
<evidence type="ECO:0000313" key="2">
    <source>
        <dbReference type="EMBL" id="MFH5209365.1"/>
    </source>
</evidence>
<dbReference type="EMBL" id="JBIMSP010000003">
    <property type="protein sequence ID" value="MFH5240935.1"/>
    <property type="molecule type" value="Genomic_DNA"/>
</dbReference>
<accession>A0ABW7K8C6</accession>
<name>A0ABW7K8C6_9NOCA</name>
<evidence type="ECO:0000313" key="5">
    <source>
        <dbReference type="Proteomes" id="UP001609175"/>
    </source>
</evidence>
<evidence type="ECO:0000259" key="1">
    <source>
        <dbReference type="Pfam" id="PF13460"/>
    </source>
</evidence>
<dbReference type="Gene3D" id="3.40.50.720">
    <property type="entry name" value="NAD(P)-binding Rossmann-like Domain"/>
    <property type="match status" value="1"/>
</dbReference>
<organism evidence="3 7">
    <name type="scientific">Antrihabitans spumae</name>
    <dbReference type="NCBI Taxonomy" id="3373370"/>
    <lineage>
        <taxon>Bacteria</taxon>
        <taxon>Bacillati</taxon>
        <taxon>Actinomycetota</taxon>
        <taxon>Actinomycetes</taxon>
        <taxon>Mycobacteriales</taxon>
        <taxon>Nocardiaceae</taxon>
        <taxon>Antrihabitans</taxon>
    </lineage>
</organism>
<reference evidence="5 6" key="1">
    <citation type="submission" date="2024-10" db="EMBL/GenBank/DDBJ databases">
        <authorList>
            <person name="Riesco R."/>
        </authorList>
    </citation>
    <scope>NUCLEOTIDE SEQUENCE [LARGE SCALE GENOMIC DNA]</scope>
    <source>
        <strain evidence="4 6">NCIMB 15448</strain>
        <strain evidence="2 5">NCIMB 15449</strain>
        <strain evidence="3 7">NCIMB 15450</strain>
    </source>
</reference>
<dbReference type="InterPro" id="IPR036291">
    <property type="entry name" value="NAD(P)-bd_dom_sf"/>
</dbReference>
<dbReference type="EMBL" id="JBIMSO010000053">
    <property type="protein sequence ID" value="MFH5209365.1"/>
    <property type="molecule type" value="Genomic_DNA"/>
</dbReference>
<dbReference type="RefSeq" id="WP_395115110.1">
    <property type="nucleotide sequence ID" value="NZ_JBIMSN010000106.1"/>
</dbReference>
<dbReference type="InterPro" id="IPR051604">
    <property type="entry name" value="Ergot_Alk_Oxidoreductase"/>
</dbReference>
<evidence type="ECO:0000313" key="6">
    <source>
        <dbReference type="Proteomes" id="UP001609176"/>
    </source>
</evidence>
<keyword evidence="7" id="KW-1185">Reference proteome</keyword>
<comment type="caution">
    <text evidence="3">The sequence shown here is derived from an EMBL/GenBank/DDBJ whole genome shotgun (WGS) entry which is preliminary data.</text>
</comment>
<gene>
    <name evidence="4" type="ORF">ACHIPV_03440</name>
    <name evidence="2" type="ORF">ACHIPZ_14340</name>
    <name evidence="3" type="ORF">ACHIRB_22390</name>
</gene>
<protein>
    <submittedName>
        <fullName evidence="3">NAD(P)H-binding protein</fullName>
    </submittedName>
</protein>
<dbReference type="Proteomes" id="UP001609175">
    <property type="component" value="Unassembled WGS sequence"/>
</dbReference>
<sequence length="291" mass="31128">MTIKGTIKRTIDTNSTILVVGSTGKTGRRVAERLSDLGYNVRHGARSSDVPFDWENRETWGAALTDVDAAYVTYFPDLAAPGSIADMQAFTELAVARGVQRLVLLSGRGEEDAEACERVVQAAGLESTIIRATWFAQNFNESYFLEPIQAGEVALPVGSVAEPFVDADDIADVAVAALTDDRHVGELYELTGPRLLTFADAVAEIASATGRAIGFVSMTAEEFAAGLAEQGAPEEVVGLLIYLFTHVLDGRNASLADGVQRALDREPRDFKVFVADAAATGIWAAATEQRE</sequence>
<dbReference type="PANTHER" id="PTHR43162:SF1">
    <property type="entry name" value="PRESTALK A DIFFERENTIATION PROTEIN A"/>
    <property type="match status" value="1"/>
</dbReference>
<dbReference type="Proteomes" id="UP001609176">
    <property type="component" value="Unassembled WGS sequence"/>
</dbReference>
<dbReference type="EMBL" id="JBIMSN010000106">
    <property type="protein sequence ID" value="MFH5231294.1"/>
    <property type="molecule type" value="Genomic_DNA"/>
</dbReference>
<dbReference type="SUPFAM" id="SSF51735">
    <property type="entry name" value="NAD(P)-binding Rossmann-fold domains"/>
    <property type="match status" value="1"/>
</dbReference>
<dbReference type="Proteomes" id="UP001609219">
    <property type="component" value="Unassembled WGS sequence"/>
</dbReference>
<dbReference type="Pfam" id="PF13460">
    <property type="entry name" value="NAD_binding_10"/>
    <property type="match status" value="1"/>
</dbReference>
<proteinExistence type="predicted"/>
<evidence type="ECO:0000313" key="7">
    <source>
        <dbReference type="Proteomes" id="UP001609219"/>
    </source>
</evidence>
<evidence type="ECO:0000313" key="4">
    <source>
        <dbReference type="EMBL" id="MFH5240935.1"/>
    </source>
</evidence>